<sequence length="103" mass="11176">MILLRRLGGPLFALNPDLIERAEATPDTVVTMVNGNKYLVCESLTEMTELIRDHRARIIATAESMAIDSSSIAQSAARGNAPHLHDVSAHTDNAVVPIRSREA</sequence>
<name>A0ABY4QX72_9ACTN</name>
<proteinExistence type="predicted"/>
<keyword evidence="1" id="KW-0966">Cell projection</keyword>
<keyword evidence="1" id="KW-0969">Cilium</keyword>
<protein>
    <submittedName>
        <fullName evidence="1">Flagellar FlbD family protein</fullName>
    </submittedName>
</protein>
<dbReference type="EMBL" id="CP097332">
    <property type="protein sequence ID" value="UQX87959.1"/>
    <property type="molecule type" value="Genomic_DNA"/>
</dbReference>
<keyword evidence="1" id="KW-0282">Flagellum</keyword>
<keyword evidence="2" id="KW-1185">Reference proteome</keyword>
<accession>A0ABY4QX72</accession>
<evidence type="ECO:0000313" key="1">
    <source>
        <dbReference type="EMBL" id="UQX87959.1"/>
    </source>
</evidence>
<dbReference type="Pfam" id="PF06289">
    <property type="entry name" value="FlbD"/>
    <property type="match status" value="1"/>
</dbReference>
<reference evidence="1" key="1">
    <citation type="journal article" date="2018" name="Int. J. Syst. Evol. Microbiol.">
        <title>Jatrophihabitans telluris sp. nov., isolated from sediment soil of lava forest wetlands and the emended description of the genus Jatrophihabitans.</title>
        <authorList>
            <person name="Lee K.C."/>
            <person name="Suh M.K."/>
            <person name="Eom M.K."/>
            <person name="Kim K.K."/>
            <person name="Kim J.S."/>
            <person name="Kim D.S."/>
            <person name="Ko S.H."/>
            <person name="Shin Y.K."/>
            <person name="Lee J.S."/>
        </authorList>
    </citation>
    <scope>NUCLEOTIDE SEQUENCE</scope>
    <source>
        <strain evidence="1">N237</strain>
    </source>
</reference>
<organism evidence="1 2">
    <name type="scientific">Jatrophihabitans telluris</name>
    <dbReference type="NCBI Taxonomy" id="2038343"/>
    <lineage>
        <taxon>Bacteria</taxon>
        <taxon>Bacillati</taxon>
        <taxon>Actinomycetota</taxon>
        <taxon>Actinomycetes</taxon>
        <taxon>Jatrophihabitantales</taxon>
        <taxon>Jatrophihabitantaceae</taxon>
        <taxon>Jatrophihabitans</taxon>
    </lineage>
</organism>
<reference evidence="1" key="2">
    <citation type="submission" date="2022-05" db="EMBL/GenBank/DDBJ databases">
        <authorList>
            <person name="Kim J.-S."/>
            <person name="Lee K."/>
            <person name="Suh M."/>
            <person name="Eom M."/>
            <person name="Kim J.-S."/>
            <person name="Kim D.-S."/>
            <person name="Ko S.-H."/>
            <person name="Shin Y."/>
            <person name="Lee J.-S."/>
        </authorList>
    </citation>
    <scope>NUCLEOTIDE SEQUENCE</scope>
    <source>
        <strain evidence="1">N237</strain>
    </source>
</reference>
<dbReference type="PANTHER" id="PTHR39185:SF1">
    <property type="entry name" value="SWARMING MOTILITY PROTEIN SWRD"/>
    <property type="match status" value="1"/>
</dbReference>
<dbReference type="InterPro" id="IPR009384">
    <property type="entry name" value="SwrD-like"/>
</dbReference>
<dbReference type="PANTHER" id="PTHR39185">
    <property type="entry name" value="SWARMING MOTILITY PROTEIN SWRD"/>
    <property type="match status" value="1"/>
</dbReference>
<evidence type="ECO:0000313" key="2">
    <source>
        <dbReference type="Proteomes" id="UP001056336"/>
    </source>
</evidence>
<dbReference type="RefSeq" id="WP_249770994.1">
    <property type="nucleotide sequence ID" value="NZ_CP097332.1"/>
</dbReference>
<gene>
    <name evidence="1" type="ORF">M6D93_16890</name>
</gene>
<dbReference type="Proteomes" id="UP001056336">
    <property type="component" value="Chromosome"/>
</dbReference>